<dbReference type="CDD" id="cd00590">
    <property type="entry name" value="RRM_SF"/>
    <property type="match status" value="1"/>
</dbReference>
<reference evidence="5" key="1">
    <citation type="submission" date="2020-08" db="EMBL/GenBank/DDBJ databases">
        <title>Genome sequencing and assembly of the red palm weevil Rhynchophorus ferrugineus.</title>
        <authorList>
            <person name="Dias G.B."/>
            <person name="Bergman C.M."/>
            <person name="Manee M."/>
        </authorList>
    </citation>
    <scope>NUCLEOTIDE SEQUENCE</scope>
    <source>
        <strain evidence="5">AA-2017</strain>
        <tissue evidence="5">Whole larva</tissue>
    </source>
</reference>
<keyword evidence="6" id="KW-1185">Reference proteome</keyword>
<dbReference type="GO" id="GO:0003723">
    <property type="term" value="F:RNA binding"/>
    <property type="evidence" value="ECO:0007669"/>
    <property type="project" value="UniProtKB-UniRule"/>
</dbReference>
<dbReference type="SUPFAM" id="SSF63748">
    <property type="entry name" value="Tudor/PWWP/MBT"/>
    <property type="match status" value="1"/>
</dbReference>
<feature type="non-terminal residue" evidence="5">
    <location>
        <position position="418"/>
    </location>
</feature>
<protein>
    <recommendedName>
        <fullName evidence="4">RRM domain-containing protein</fullName>
    </recommendedName>
</protein>
<sequence length="418" mass="48374">MDSSQNFYAVVRGEDNGLERAVLKSEFSKFGDIQKIFINHSQNFAKVYFNSEESVKEACKHLNGKKSFSVEYLRTSHSKRPRNVSKSSEDPEDFRDVCSISSHSLNGIDCASDSEYIYVDCHGRPVEVLEGDDGKLYVSLDHIRRAGFELFLKDSYDNAVITQDIDLKHFMSYMLNQGMRYALKYKKIFNEKEVCNTFEKVKEILENRSLNKVEGHSKNLVIKKNIDQAVNGFHKDSKSAKNEGQTKNNNKVLSSDHNDKNHRRNQNQANTWQLKKPLENISLEMGVTYKIKVTAVRMDKKTVFYAQLYNNQSLVDRINGQINSSDSKNEEIKNPRERTVGIAYHNNSWYRSQVIKVRERQVTVRLLDFGYRVNINVPLRFLSEKSRWPAQAIKLILGNQDNHEINEGDILEIEIKKV</sequence>
<evidence type="ECO:0000256" key="2">
    <source>
        <dbReference type="PROSITE-ProRule" id="PRU00176"/>
    </source>
</evidence>
<feature type="compositionally biased region" description="Polar residues" evidence="3">
    <location>
        <begin position="242"/>
        <end position="253"/>
    </location>
</feature>
<keyword evidence="1 2" id="KW-0694">RNA-binding</keyword>
<dbReference type="Proteomes" id="UP000625711">
    <property type="component" value="Unassembled WGS sequence"/>
</dbReference>
<dbReference type="InterPro" id="IPR035979">
    <property type="entry name" value="RBD_domain_sf"/>
</dbReference>
<dbReference type="EMBL" id="JAACXV010009991">
    <property type="protein sequence ID" value="KAF7275539.1"/>
    <property type="molecule type" value="Genomic_DNA"/>
</dbReference>
<dbReference type="InterPro" id="IPR012677">
    <property type="entry name" value="Nucleotide-bd_a/b_plait_sf"/>
</dbReference>
<dbReference type="Pfam" id="PF00567">
    <property type="entry name" value="TUDOR"/>
    <property type="match status" value="1"/>
</dbReference>
<dbReference type="AlphaFoldDB" id="A0A834I9H1"/>
<dbReference type="Gene3D" id="2.30.30.140">
    <property type="match status" value="1"/>
</dbReference>
<feature type="region of interest" description="Disordered" evidence="3">
    <location>
        <begin position="235"/>
        <end position="271"/>
    </location>
</feature>
<organism evidence="5 6">
    <name type="scientific">Rhynchophorus ferrugineus</name>
    <name type="common">Red palm weevil</name>
    <name type="synonym">Curculio ferrugineus</name>
    <dbReference type="NCBI Taxonomy" id="354439"/>
    <lineage>
        <taxon>Eukaryota</taxon>
        <taxon>Metazoa</taxon>
        <taxon>Ecdysozoa</taxon>
        <taxon>Arthropoda</taxon>
        <taxon>Hexapoda</taxon>
        <taxon>Insecta</taxon>
        <taxon>Pterygota</taxon>
        <taxon>Neoptera</taxon>
        <taxon>Endopterygota</taxon>
        <taxon>Coleoptera</taxon>
        <taxon>Polyphaga</taxon>
        <taxon>Cucujiformia</taxon>
        <taxon>Curculionidae</taxon>
        <taxon>Dryophthorinae</taxon>
        <taxon>Rhynchophorus</taxon>
    </lineage>
</organism>
<dbReference type="InterPro" id="IPR000504">
    <property type="entry name" value="RRM_dom"/>
</dbReference>
<evidence type="ECO:0000256" key="1">
    <source>
        <dbReference type="ARBA" id="ARBA00022884"/>
    </source>
</evidence>
<evidence type="ECO:0000259" key="4">
    <source>
        <dbReference type="PROSITE" id="PS50102"/>
    </source>
</evidence>
<name>A0A834I9H1_RHYFE</name>
<dbReference type="Pfam" id="PF00076">
    <property type="entry name" value="RRM_1"/>
    <property type="match status" value="1"/>
</dbReference>
<dbReference type="InterPro" id="IPR002999">
    <property type="entry name" value="Tudor"/>
</dbReference>
<dbReference type="Gene3D" id="3.30.70.330">
    <property type="match status" value="1"/>
</dbReference>
<accession>A0A834I9H1</accession>
<evidence type="ECO:0000313" key="6">
    <source>
        <dbReference type="Proteomes" id="UP000625711"/>
    </source>
</evidence>
<comment type="caution">
    <text evidence="5">The sequence shown here is derived from an EMBL/GenBank/DDBJ whole genome shotgun (WGS) entry which is preliminary data.</text>
</comment>
<proteinExistence type="predicted"/>
<evidence type="ECO:0000256" key="3">
    <source>
        <dbReference type="SAM" id="MobiDB-lite"/>
    </source>
</evidence>
<dbReference type="OrthoDB" id="10023235at2759"/>
<gene>
    <name evidence="5" type="ORF">GWI33_011617</name>
</gene>
<feature type="domain" description="RRM" evidence="4">
    <location>
        <begin position="7"/>
        <end position="75"/>
    </location>
</feature>
<dbReference type="SUPFAM" id="SSF54928">
    <property type="entry name" value="RNA-binding domain, RBD"/>
    <property type="match status" value="1"/>
</dbReference>
<evidence type="ECO:0000313" key="5">
    <source>
        <dbReference type="EMBL" id="KAF7275539.1"/>
    </source>
</evidence>
<dbReference type="PROSITE" id="PS50102">
    <property type="entry name" value="RRM"/>
    <property type="match status" value="1"/>
</dbReference>